<dbReference type="Proteomes" id="UP001341840">
    <property type="component" value="Unassembled WGS sequence"/>
</dbReference>
<feature type="non-terminal residue" evidence="2">
    <location>
        <position position="1"/>
    </location>
</feature>
<evidence type="ECO:0000313" key="3">
    <source>
        <dbReference type="Proteomes" id="UP001341840"/>
    </source>
</evidence>
<accession>A0ABU6XWS2</accession>
<name>A0ABU6XWS2_9FABA</name>
<evidence type="ECO:0000313" key="2">
    <source>
        <dbReference type="EMBL" id="MED6201945.1"/>
    </source>
</evidence>
<sequence>NPRYTWELISKARARTEAPRYTWRRPRITWSESKLYMKPTYEDFSSPSTPLQTKINLPSIHHQSRAVLKDSRDD</sequence>
<proteinExistence type="predicted"/>
<comment type="caution">
    <text evidence="2">The sequence shown here is derived from an EMBL/GenBank/DDBJ whole genome shotgun (WGS) entry which is preliminary data.</text>
</comment>
<protein>
    <submittedName>
        <fullName evidence="2">Uncharacterized protein</fullName>
    </submittedName>
</protein>
<dbReference type="EMBL" id="JASCZI010214229">
    <property type="protein sequence ID" value="MED6201945.1"/>
    <property type="molecule type" value="Genomic_DNA"/>
</dbReference>
<evidence type="ECO:0000256" key="1">
    <source>
        <dbReference type="SAM" id="MobiDB-lite"/>
    </source>
</evidence>
<organism evidence="2 3">
    <name type="scientific">Stylosanthes scabra</name>
    <dbReference type="NCBI Taxonomy" id="79078"/>
    <lineage>
        <taxon>Eukaryota</taxon>
        <taxon>Viridiplantae</taxon>
        <taxon>Streptophyta</taxon>
        <taxon>Embryophyta</taxon>
        <taxon>Tracheophyta</taxon>
        <taxon>Spermatophyta</taxon>
        <taxon>Magnoliopsida</taxon>
        <taxon>eudicotyledons</taxon>
        <taxon>Gunneridae</taxon>
        <taxon>Pentapetalae</taxon>
        <taxon>rosids</taxon>
        <taxon>fabids</taxon>
        <taxon>Fabales</taxon>
        <taxon>Fabaceae</taxon>
        <taxon>Papilionoideae</taxon>
        <taxon>50 kb inversion clade</taxon>
        <taxon>dalbergioids sensu lato</taxon>
        <taxon>Dalbergieae</taxon>
        <taxon>Pterocarpus clade</taxon>
        <taxon>Stylosanthes</taxon>
    </lineage>
</organism>
<keyword evidence="3" id="KW-1185">Reference proteome</keyword>
<feature type="region of interest" description="Disordered" evidence="1">
    <location>
        <begin position="44"/>
        <end position="74"/>
    </location>
</feature>
<feature type="compositionally biased region" description="Polar residues" evidence="1">
    <location>
        <begin position="44"/>
        <end position="56"/>
    </location>
</feature>
<gene>
    <name evidence="2" type="ORF">PIB30_100275</name>
</gene>
<reference evidence="2 3" key="1">
    <citation type="journal article" date="2023" name="Plants (Basel)">
        <title>Bridging the Gap: Combining Genomics and Transcriptomics Approaches to Understand Stylosanthes scabra, an Orphan Legume from the Brazilian Caatinga.</title>
        <authorList>
            <person name="Ferreira-Neto J.R.C."/>
            <person name="da Silva M.D."/>
            <person name="Binneck E."/>
            <person name="de Melo N.F."/>
            <person name="da Silva R.H."/>
            <person name="de Melo A.L.T.M."/>
            <person name="Pandolfi V."/>
            <person name="Bustamante F.O."/>
            <person name="Brasileiro-Vidal A.C."/>
            <person name="Benko-Iseppon A.M."/>
        </authorList>
    </citation>
    <scope>NUCLEOTIDE SEQUENCE [LARGE SCALE GENOMIC DNA]</scope>
    <source>
        <tissue evidence="2">Leaves</tissue>
    </source>
</reference>